<dbReference type="InterPro" id="IPR018097">
    <property type="entry name" value="EGF_Ca-bd_CS"/>
</dbReference>
<dbReference type="InterPro" id="IPR000436">
    <property type="entry name" value="Sushi_SCR_CCP_dom"/>
</dbReference>
<feature type="disulfide bond" evidence="8">
    <location>
        <begin position="268"/>
        <end position="295"/>
    </location>
</feature>
<dbReference type="CDD" id="cd00054">
    <property type="entry name" value="EGF_CA"/>
    <property type="match status" value="3"/>
</dbReference>
<keyword evidence="2 8" id="KW-0768">Sushi</keyword>
<feature type="domain" description="Sushi" evidence="11">
    <location>
        <begin position="298"/>
        <end position="354"/>
    </location>
</feature>
<dbReference type="PANTHER" id="PTHR19325">
    <property type="entry name" value="COMPLEMENT COMPONENT-RELATED SUSHI DOMAIN-CONTAINING"/>
    <property type="match status" value="1"/>
</dbReference>
<dbReference type="SUPFAM" id="SSF57535">
    <property type="entry name" value="Complement control module/SCR domain"/>
    <property type="match status" value="15"/>
</dbReference>
<dbReference type="Pfam" id="PF00059">
    <property type="entry name" value="Lectin_C"/>
    <property type="match status" value="1"/>
</dbReference>
<keyword evidence="6" id="KW-0325">Glycoprotein</keyword>
<feature type="disulfide bond" evidence="8">
    <location>
        <begin position="97"/>
        <end position="124"/>
    </location>
</feature>
<keyword evidence="4" id="KW-0677">Repeat</keyword>
<feature type="domain" description="Sushi" evidence="11">
    <location>
        <begin position="355"/>
        <end position="412"/>
    </location>
</feature>
<dbReference type="RefSeq" id="XP_019616854.1">
    <property type="nucleotide sequence ID" value="XM_019761295.1"/>
</dbReference>
<keyword evidence="3" id="KW-0732">Signal</keyword>
<dbReference type="InterPro" id="IPR050350">
    <property type="entry name" value="Compl-Cell_Adhes-Reg"/>
</dbReference>
<feature type="domain" description="EGF-like" evidence="9">
    <location>
        <begin position="1097"/>
        <end position="1133"/>
    </location>
</feature>
<dbReference type="SMART" id="SM00179">
    <property type="entry name" value="EGF_CA"/>
    <property type="match status" value="3"/>
</dbReference>
<evidence type="ECO:0000256" key="8">
    <source>
        <dbReference type="PROSITE-ProRule" id="PRU00302"/>
    </source>
</evidence>
<dbReference type="CDD" id="cd00033">
    <property type="entry name" value="CCP"/>
    <property type="match status" value="15"/>
</dbReference>
<dbReference type="PROSITE" id="PS00010">
    <property type="entry name" value="ASX_HYDROXYL"/>
    <property type="match status" value="2"/>
</dbReference>
<organism evidence="12 13">
    <name type="scientific">Branchiostoma belcheri</name>
    <name type="common">Amphioxus</name>
    <dbReference type="NCBI Taxonomy" id="7741"/>
    <lineage>
        <taxon>Eukaryota</taxon>
        <taxon>Metazoa</taxon>
        <taxon>Chordata</taxon>
        <taxon>Cephalochordata</taxon>
        <taxon>Leptocardii</taxon>
        <taxon>Amphioxiformes</taxon>
        <taxon>Branchiostomatidae</taxon>
        <taxon>Branchiostoma</taxon>
    </lineage>
</organism>
<dbReference type="InterPro" id="IPR035976">
    <property type="entry name" value="Sushi/SCR/CCP_sf"/>
</dbReference>
<evidence type="ECO:0000256" key="4">
    <source>
        <dbReference type="ARBA" id="ARBA00022737"/>
    </source>
</evidence>
<feature type="disulfide bond" evidence="8">
    <location>
        <begin position="554"/>
        <end position="581"/>
    </location>
</feature>
<dbReference type="PROSITE" id="PS00022">
    <property type="entry name" value="EGF_1"/>
    <property type="match status" value="2"/>
</dbReference>
<evidence type="ECO:0000256" key="2">
    <source>
        <dbReference type="ARBA" id="ARBA00022659"/>
    </source>
</evidence>
<dbReference type="InterPro" id="IPR000742">
    <property type="entry name" value="EGF"/>
</dbReference>
<dbReference type="PROSITE" id="PS00615">
    <property type="entry name" value="C_TYPE_LECTIN_1"/>
    <property type="match status" value="1"/>
</dbReference>
<feature type="domain" description="Sushi" evidence="11">
    <location>
        <begin position="184"/>
        <end position="240"/>
    </location>
</feature>
<keyword evidence="12" id="KW-1185">Reference proteome</keyword>
<dbReference type="GO" id="GO:0005509">
    <property type="term" value="F:calcium ion binding"/>
    <property type="evidence" value="ECO:0007669"/>
    <property type="project" value="InterPro"/>
</dbReference>
<feature type="domain" description="Sushi" evidence="11">
    <location>
        <begin position="584"/>
        <end position="640"/>
    </location>
</feature>
<feature type="disulfide bond" evidence="8">
    <location>
        <begin position="154"/>
        <end position="181"/>
    </location>
</feature>
<feature type="domain" description="C-type lectin" evidence="10">
    <location>
        <begin position="1205"/>
        <end position="1320"/>
    </location>
</feature>
<name>A0A6P4Y341_BRABE</name>
<feature type="disulfide bond" evidence="7">
    <location>
        <begin position="1123"/>
        <end position="1132"/>
    </location>
</feature>
<dbReference type="InterPro" id="IPR001881">
    <property type="entry name" value="EGF-like_Ca-bd_dom"/>
</dbReference>
<comment type="caution">
    <text evidence="7">Lacks conserved residue(s) required for the propagation of feature annotation.</text>
</comment>
<feature type="domain" description="Sushi" evidence="11">
    <location>
        <begin position="810"/>
        <end position="865"/>
    </location>
</feature>
<proteinExistence type="predicted"/>
<dbReference type="PROSITE" id="PS50026">
    <property type="entry name" value="EGF_3"/>
    <property type="match status" value="2"/>
</dbReference>
<feature type="disulfide bond" evidence="8">
    <location>
        <begin position="497"/>
        <end position="524"/>
    </location>
</feature>
<evidence type="ECO:0000259" key="9">
    <source>
        <dbReference type="PROSITE" id="PS50026"/>
    </source>
</evidence>
<keyword evidence="1 7" id="KW-0245">EGF-like domain</keyword>
<evidence type="ECO:0000256" key="3">
    <source>
        <dbReference type="ARBA" id="ARBA00022729"/>
    </source>
</evidence>
<dbReference type="GeneID" id="109464348"/>
<evidence type="ECO:0000313" key="13">
    <source>
        <dbReference type="RefSeq" id="XP_019616854.1"/>
    </source>
</evidence>
<dbReference type="CDD" id="cd00037">
    <property type="entry name" value="CLECT"/>
    <property type="match status" value="1"/>
</dbReference>
<feature type="disulfide bond" evidence="8">
    <location>
        <begin position="611"/>
        <end position="638"/>
    </location>
</feature>
<dbReference type="Pfam" id="PF00084">
    <property type="entry name" value="Sushi"/>
    <property type="match status" value="15"/>
</dbReference>
<dbReference type="Gene3D" id="3.10.100.10">
    <property type="entry name" value="Mannose-Binding Protein A, subunit A"/>
    <property type="match status" value="1"/>
</dbReference>
<dbReference type="KEGG" id="bbel:109464348"/>
<feature type="disulfide bond" evidence="8">
    <location>
        <begin position="325"/>
        <end position="352"/>
    </location>
</feature>
<dbReference type="InterPro" id="IPR016186">
    <property type="entry name" value="C-type_lectin-like/link_sf"/>
</dbReference>
<protein>
    <submittedName>
        <fullName evidence="13">Sushi, von Willebrand factor type A, EGF and pentraxin domain-containing protein 1-like</fullName>
    </submittedName>
</protein>
<evidence type="ECO:0000256" key="5">
    <source>
        <dbReference type="ARBA" id="ARBA00023157"/>
    </source>
</evidence>
<evidence type="ECO:0000259" key="11">
    <source>
        <dbReference type="PROSITE" id="PS50923"/>
    </source>
</evidence>
<sequence>MVAPRRFVNLPVIRDMERIYSYLQHVSGGYAYQDVKTFLCDAGYELVGSGTRECVGSGTWTGTQPVCNRKRCAALQAPTHGSTSGTFFLGDTITFSCIAKYELVGSSSRTCQSTQQWTGSQPTCVEKKCPTLSIPANGQMVGGTVVGDLLRFTCNLGYKLVGNSNLLCQDDKTWNGSRPNCEKLVCPPPEVPSNCDVNGGRTYGDTVTYTCDVGYRLNGAGTSVCLATGVWDNTAPRCEKKRCQILFPPLHGSVSGGNSYMDVVSYTCDTGYDLIGSSSRTCQENQQWSGSPPTCELVKCSTLNPPVDGSMNGGNNYNDTVYFTCGPGHDLTGSSNRTCQADGLWSGTQPSCSALACPELDAPLNGETTGGTSVGAFLIFFCKEGFDLTGGDFMRTCQNDQTWSGTQPTCERKACPDLPTPLHGNRTGGNLYGNMVTYTCAVGYDLVGDGTRTCQGNGQWSGTQPSCSRVQCPTLSPIPNGQISGGNLFGQQVSFVCNSGYELSGSQSRMCQSDGIWSGTQPSCVRKECPQLDPPPNGGINGTNYYGDTVMFDCDVGYNLHGDQYRTCGSNQGWSGAQPHCERKHCAPLGPPTNGNLTGGNFYGDQVTFSCDIGFQLANSDVRVCGDNGIWSGVQPTCDVVECSMLQTPPNSDMTVFGSTFGNTATTSCDSGYDMVSGDAVRTCQASGEWSETCCVQPYLQHGSYNGTTCYNDTVSLECYNGYDLTSSDTDLTCTESGTWDKPIPECDKSCCNASIAVENGYVTAPSGYCFGSTIQILCNEGYKLSGYANMLYCNAGGVWEGEAISCERISCGDPGEIRNGERILTGIFHRDTVTYTCDPGFTLVGNNTYTCTEEGWGVPPYCEASNLCNRTHLSAPKDGSKVCFDSPQGTITVEYCQMHCNSPLIYSAASASMYECSVDTAWRWQVRQVYSGVTTFSLVSVGVCSPPLNPFIPITVGGLIITAGAPLDMPAIEDEMKYQLGQLALCINPCEIGSITVQISNGRGRSGGIQYQISVQLRAYADPALITPTNTIQMEWVRIAGVLRQKALELQELVQVGGLTLSIGGQNLSVADNGITISNPSLGCKEGQIMQGIDCYIDECADPDICPNARCINRPGGYSCQCLPGYDGPLCADIDECRYVGYCPDHSTCTNTEGDYYCTCEQGYQGDNCDDINECLDASLNTCGPNQICVNTGGSFQCDDCTMFDGKCFTVSDTSVTFAEAEMMCAGGGGTVVTVKDQHVQDFLVQLLSVPNKDVWIGLTDRDLEGQFVWADGTQLAYNAWAPGEPNGDATKNCVHLWTLANFRWDDMSCGSSNYYICQYDMP</sequence>
<feature type="disulfide bond" evidence="8">
    <location>
        <begin position="40"/>
        <end position="67"/>
    </location>
</feature>
<dbReference type="Gene3D" id="2.10.25.10">
    <property type="entry name" value="Laminin"/>
    <property type="match status" value="2"/>
</dbReference>
<feature type="domain" description="EGF-like" evidence="9">
    <location>
        <begin position="1134"/>
        <end position="1171"/>
    </location>
</feature>
<dbReference type="PROSITE" id="PS01186">
    <property type="entry name" value="EGF_2"/>
    <property type="match status" value="2"/>
</dbReference>
<dbReference type="Pfam" id="PF07645">
    <property type="entry name" value="EGF_CA"/>
    <property type="match status" value="3"/>
</dbReference>
<dbReference type="SUPFAM" id="SSF56436">
    <property type="entry name" value="C-type lectin-like"/>
    <property type="match status" value="1"/>
</dbReference>
<feature type="domain" description="Sushi" evidence="11">
    <location>
        <begin position="127"/>
        <end position="183"/>
    </location>
</feature>
<gene>
    <name evidence="13" type="primary">LOC109464348</name>
</gene>
<dbReference type="PANTHER" id="PTHR19325:SF560">
    <property type="entry name" value="SUSHI, VON WILLEBRAND FACTOR TYPE A, EGF AND PENTRAXIN DOMAIN-CONTAINING PROTEIN 1"/>
    <property type="match status" value="1"/>
</dbReference>
<dbReference type="InterPro" id="IPR049883">
    <property type="entry name" value="NOTCH1_EGF-like"/>
</dbReference>
<dbReference type="InterPro" id="IPR016187">
    <property type="entry name" value="CTDL_fold"/>
</dbReference>
<dbReference type="Proteomes" id="UP000515135">
    <property type="component" value="Unplaced"/>
</dbReference>
<feature type="domain" description="Sushi" evidence="11">
    <location>
        <begin position="241"/>
        <end position="297"/>
    </location>
</feature>
<feature type="disulfide bond" evidence="8">
    <location>
        <begin position="440"/>
        <end position="467"/>
    </location>
</feature>
<dbReference type="PROSITE" id="PS50041">
    <property type="entry name" value="C_TYPE_LECTIN_2"/>
    <property type="match status" value="1"/>
</dbReference>
<feature type="disulfide bond" evidence="7">
    <location>
        <begin position="1161"/>
        <end position="1170"/>
    </location>
</feature>
<dbReference type="InterPro" id="IPR001304">
    <property type="entry name" value="C-type_lectin-like"/>
</dbReference>
<dbReference type="SMART" id="SM00181">
    <property type="entry name" value="EGF"/>
    <property type="match status" value="3"/>
</dbReference>
<feature type="domain" description="Sushi" evidence="11">
    <location>
        <begin position="682"/>
        <end position="749"/>
    </location>
</feature>
<evidence type="ECO:0000256" key="6">
    <source>
        <dbReference type="ARBA" id="ARBA00023180"/>
    </source>
</evidence>
<evidence type="ECO:0000259" key="10">
    <source>
        <dbReference type="PROSITE" id="PS50041"/>
    </source>
</evidence>
<feature type="domain" description="Sushi" evidence="11">
    <location>
        <begin position="70"/>
        <end position="126"/>
    </location>
</feature>
<dbReference type="OrthoDB" id="406096at2759"/>
<dbReference type="Gene3D" id="2.10.70.10">
    <property type="entry name" value="Complement Module, domain 1"/>
    <property type="match status" value="15"/>
</dbReference>
<dbReference type="InterPro" id="IPR000152">
    <property type="entry name" value="EGF-type_Asp/Asn_hydroxyl_site"/>
</dbReference>
<dbReference type="InterPro" id="IPR018378">
    <property type="entry name" value="C-type_lectin_CS"/>
</dbReference>
<feature type="domain" description="Sushi" evidence="11">
    <location>
        <begin position="8"/>
        <end position="69"/>
    </location>
</feature>
<dbReference type="SUPFAM" id="SSF57196">
    <property type="entry name" value="EGF/Laminin"/>
    <property type="match status" value="2"/>
</dbReference>
<accession>A0A6P4Y341</accession>
<dbReference type="PROSITE" id="PS01187">
    <property type="entry name" value="EGF_CA"/>
    <property type="match status" value="1"/>
</dbReference>
<dbReference type="PROSITE" id="PS50923">
    <property type="entry name" value="SUSHI"/>
    <property type="match status" value="14"/>
</dbReference>
<evidence type="ECO:0000256" key="1">
    <source>
        <dbReference type="ARBA" id="ARBA00022536"/>
    </source>
</evidence>
<feature type="domain" description="Sushi" evidence="11">
    <location>
        <begin position="750"/>
        <end position="809"/>
    </location>
</feature>
<feature type="domain" description="Sushi" evidence="11">
    <location>
        <begin position="470"/>
        <end position="526"/>
    </location>
</feature>
<dbReference type="SMART" id="SM00032">
    <property type="entry name" value="CCP"/>
    <property type="match status" value="15"/>
</dbReference>
<evidence type="ECO:0000256" key="7">
    <source>
        <dbReference type="PROSITE-ProRule" id="PRU00076"/>
    </source>
</evidence>
<feature type="disulfide bond" evidence="8">
    <location>
        <begin position="211"/>
        <end position="238"/>
    </location>
</feature>
<feature type="domain" description="Sushi" evidence="11">
    <location>
        <begin position="413"/>
        <end position="469"/>
    </location>
</feature>
<keyword evidence="5 7" id="KW-1015">Disulfide bond</keyword>
<dbReference type="SMART" id="SM00034">
    <property type="entry name" value="CLECT"/>
    <property type="match status" value="1"/>
</dbReference>
<feature type="domain" description="Sushi" evidence="11">
    <location>
        <begin position="527"/>
        <end position="583"/>
    </location>
</feature>
<evidence type="ECO:0000313" key="12">
    <source>
        <dbReference type="Proteomes" id="UP000515135"/>
    </source>
</evidence>
<reference evidence="13" key="1">
    <citation type="submission" date="2025-08" db="UniProtKB">
        <authorList>
            <consortium name="RefSeq"/>
        </authorList>
    </citation>
    <scope>IDENTIFICATION</scope>
    <source>
        <tissue evidence="13">Gonad</tissue>
    </source>
</reference>